<name>A0A635J4E8_SALDZ</name>
<gene>
    <name evidence="1" type="ORF">B4V94_09780</name>
</gene>
<protein>
    <submittedName>
        <fullName evidence="1">Uncharacterized protein</fullName>
    </submittedName>
</protein>
<reference evidence="1" key="1">
    <citation type="submission" date="2018-07" db="EMBL/GenBank/DDBJ databases">
        <authorList>
            <consortium name="PulseNet: The National Subtyping Network for Foodborne Disease Surveillance"/>
            <person name="Tarr C.L."/>
            <person name="Trees E."/>
            <person name="Katz L.S."/>
            <person name="Carleton-Romer H.A."/>
            <person name="Stroika S."/>
            <person name="Kucerova Z."/>
            <person name="Roache K.F."/>
            <person name="Sabol A.L."/>
            <person name="Besser J."/>
            <person name="Gerner-Smidt P."/>
        </authorList>
    </citation>
    <scope>NUCLEOTIDE SEQUENCE</scope>
    <source>
        <strain evidence="1">PNUSAS008615</strain>
    </source>
</reference>
<organism evidence="1">
    <name type="scientific">Salmonella diarizonae</name>
    <dbReference type="NCBI Taxonomy" id="59204"/>
    <lineage>
        <taxon>Bacteria</taxon>
        <taxon>Pseudomonadati</taxon>
        <taxon>Pseudomonadota</taxon>
        <taxon>Gammaproteobacteria</taxon>
        <taxon>Enterobacterales</taxon>
        <taxon>Enterobacteriaceae</taxon>
        <taxon>Salmonella</taxon>
    </lineage>
</organism>
<accession>A0A635J4E8</accession>
<dbReference type="AlphaFoldDB" id="A0A635J4E8"/>
<proteinExistence type="predicted"/>
<sequence>MDFSWKQEYSQLASQFLKKHFGSAQGVTHTFPCMREDYPWNRPLGNVVDSRVPAKNNTEYHGLESYAMQYHATAQYEDAYQLWILAGMWRREDMRANGFDDSGHIVAIEFCVKQALYNQALNLWQKNTNGSSLPLPEMFGLDSIKVKAMESKALTIIDNHINNKR</sequence>
<dbReference type="EMBL" id="AAMIRF010000009">
    <property type="protein sequence ID" value="EDH7455741.1"/>
    <property type="molecule type" value="Genomic_DNA"/>
</dbReference>
<evidence type="ECO:0000313" key="1">
    <source>
        <dbReference type="EMBL" id="EDH7455741.1"/>
    </source>
</evidence>
<comment type="caution">
    <text evidence="1">The sequence shown here is derived from an EMBL/GenBank/DDBJ whole genome shotgun (WGS) entry which is preliminary data.</text>
</comment>